<organism evidence="1 2">
    <name type="scientific">Ricinus communis</name>
    <name type="common">Castor bean</name>
    <dbReference type="NCBI Taxonomy" id="3988"/>
    <lineage>
        <taxon>Eukaryota</taxon>
        <taxon>Viridiplantae</taxon>
        <taxon>Streptophyta</taxon>
        <taxon>Embryophyta</taxon>
        <taxon>Tracheophyta</taxon>
        <taxon>Spermatophyta</taxon>
        <taxon>Magnoliopsida</taxon>
        <taxon>eudicotyledons</taxon>
        <taxon>Gunneridae</taxon>
        <taxon>Pentapetalae</taxon>
        <taxon>rosids</taxon>
        <taxon>fabids</taxon>
        <taxon>Malpighiales</taxon>
        <taxon>Euphorbiaceae</taxon>
        <taxon>Acalyphoideae</taxon>
        <taxon>Acalypheae</taxon>
        <taxon>Ricinus</taxon>
    </lineage>
</organism>
<name>B9SIZ9_RICCO</name>
<proteinExistence type="predicted"/>
<keyword evidence="2" id="KW-1185">Reference proteome</keyword>
<accession>B9SIZ9</accession>
<evidence type="ECO:0000313" key="2">
    <source>
        <dbReference type="Proteomes" id="UP000008311"/>
    </source>
</evidence>
<evidence type="ECO:0000313" key="1">
    <source>
        <dbReference type="EMBL" id="EEF36392.1"/>
    </source>
</evidence>
<dbReference type="InParanoid" id="B9SIZ9"/>
<protein>
    <submittedName>
        <fullName evidence="1">Uncharacterized protein</fullName>
    </submittedName>
</protein>
<dbReference type="AlphaFoldDB" id="B9SIZ9"/>
<sequence>MLANQIDVRGFKHVSRTANRMAHSLAHFVPTKDIFYVWVKEVPPNVDLLVSGDKLCNQI</sequence>
<gene>
    <name evidence="1" type="ORF">RCOM_0597330</name>
</gene>
<reference evidence="2" key="1">
    <citation type="journal article" date="2010" name="Nat. Biotechnol.">
        <title>Draft genome sequence of the oilseed species Ricinus communis.</title>
        <authorList>
            <person name="Chan A.P."/>
            <person name="Crabtree J."/>
            <person name="Zhao Q."/>
            <person name="Lorenzi H."/>
            <person name="Orvis J."/>
            <person name="Puiu D."/>
            <person name="Melake-Berhan A."/>
            <person name="Jones K.M."/>
            <person name="Redman J."/>
            <person name="Chen G."/>
            <person name="Cahoon E.B."/>
            <person name="Gedil M."/>
            <person name="Stanke M."/>
            <person name="Haas B.J."/>
            <person name="Wortman J.R."/>
            <person name="Fraser-Liggett C.M."/>
            <person name="Ravel J."/>
            <person name="Rabinowicz P.D."/>
        </authorList>
    </citation>
    <scope>NUCLEOTIDE SEQUENCE [LARGE SCALE GENOMIC DNA]</scope>
    <source>
        <strain evidence="2">cv. Hale</strain>
    </source>
</reference>
<dbReference type="EMBL" id="EQ973978">
    <property type="protein sequence ID" value="EEF36392.1"/>
    <property type="molecule type" value="Genomic_DNA"/>
</dbReference>
<dbReference type="Proteomes" id="UP000008311">
    <property type="component" value="Unassembled WGS sequence"/>
</dbReference>